<dbReference type="GO" id="GO:0044774">
    <property type="term" value="P:mitotic DNA integrity checkpoint signaling"/>
    <property type="evidence" value="ECO:0007669"/>
    <property type="project" value="TreeGrafter"/>
</dbReference>
<dbReference type="GO" id="GO:0015074">
    <property type="term" value="P:DNA integration"/>
    <property type="evidence" value="ECO:0007669"/>
    <property type="project" value="TreeGrafter"/>
</dbReference>
<evidence type="ECO:0000313" key="1">
    <source>
        <dbReference type="EMBL" id="KFD63762.1"/>
    </source>
</evidence>
<dbReference type="InterPro" id="IPR052709">
    <property type="entry name" value="Transposase-MT_Hybrid"/>
</dbReference>
<proteinExistence type="predicted"/>
<dbReference type="GO" id="GO:0035861">
    <property type="term" value="C:site of double-strand break"/>
    <property type="evidence" value="ECO:0007669"/>
    <property type="project" value="TreeGrafter"/>
</dbReference>
<name>A0A085N2R6_9BILA</name>
<dbReference type="GO" id="GO:0031297">
    <property type="term" value="P:replication fork processing"/>
    <property type="evidence" value="ECO:0007669"/>
    <property type="project" value="TreeGrafter"/>
</dbReference>
<reference evidence="1" key="1">
    <citation type="journal article" date="2014" name="Nat. Genet.">
        <title>Genome and transcriptome of the porcine whipworm Trichuris suis.</title>
        <authorList>
            <person name="Jex A.R."/>
            <person name="Nejsum P."/>
            <person name="Schwarz E.M."/>
            <person name="Hu L."/>
            <person name="Young N.D."/>
            <person name="Hall R.S."/>
            <person name="Korhonen P.K."/>
            <person name="Liao S."/>
            <person name="Thamsborg S."/>
            <person name="Xia J."/>
            <person name="Xu P."/>
            <person name="Wang S."/>
            <person name="Scheerlinck J.P."/>
            <person name="Hofmann A."/>
            <person name="Sternberg P.W."/>
            <person name="Wang J."/>
            <person name="Gasser R.B."/>
        </authorList>
    </citation>
    <scope>NUCLEOTIDE SEQUENCE [LARGE SCALE GENOMIC DNA]</scope>
    <source>
        <strain evidence="1">DCEP-RM93F</strain>
    </source>
</reference>
<dbReference type="Gene3D" id="3.30.420.10">
    <property type="entry name" value="Ribonuclease H-like superfamily/Ribonuclease H"/>
    <property type="match status" value="1"/>
</dbReference>
<dbReference type="GO" id="GO:0003697">
    <property type="term" value="F:single-stranded DNA binding"/>
    <property type="evidence" value="ECO:0007669"/>
    <property type="project" value="TreeGrafter"/>
</dbReference>
<dbReference type="InterPro" id="IPR001888">
    <property type="entry name" value="Transposase_1"/>
</dbReference>
<dbReference type="GO" id="GO:0042800">
    <property type="term" value="F:histone H3K4 methyltransferase activity"/>
    <property type="evidence" value="ECO:0007669"/>
    <property type="project" value="TreeGrafter"/>
</dbReference>
<dbReference type="AlphaFoldDB" id="A0A085N2R6"/>
<dbReference type="GO" id="GO:0000793">
    <property type="term" value="C:condensed chromosome"/>
    <property type="evidence" value="ECO:0007669"/>
    <property type="project" value="TreeGrafter"/>
</dbReference>
<protein>
    <submittedName>
        <fullName evidence="1">Uncharacterized protein</fullName>
    </submittedName>
</protein>
<sequence>MVQTLQVINRRQGAPGKLKIDSCANPARPKLCCDDITPRKHLMRNVEEPKISRSKQWIRYENMGNGCHIVCPNLPGKIASTRAESKLLNKQKKKSFLSQIVTGDEKWILYDNPKRRKRWADPGQGTTFKLKANVRGQKVTLCVWRDQGGILFHQYQERESRCTSLLFAELA</sequence>
<accession>A0A085N2R6</accession>
<dbReference type="PANTHER" id="PTHR46060:SF2">
    <property type="entry name" value="HISTONE-LYSINE N-METHYLTRANSFERASE SETMAR"/>
    <property type="match status" value="1"/>
</dbReference>
<dbReference type="Proteomes" id="UP000030758">
    <property type="component" value="Unassembled WGS sequence"/>
</dbReference>
<dbReference type="GO" id="GO:0003690">
    <property type="term" value="F:double-stranded DNA binding"/>
    <property type="evidence" value="ECO:0007669"/>
    <property type="project" value="TreeGrafter"/>
</dbReference>
<dbReference type="GO" id="GO:0044547">
    <property type="term" value="F:DNA topoisomerase binding"/>
    <property type="evidence" value="ECO:0007669"/>
    <property type="project" value="TreeGrafter"/>
</dbReference>
<organism evidence="1">
    <name type="scientific">Trichuris suis</name>
    <name type="common">pig whipworm</name>
    <dbReference type="NCBI Taxonomy" id="68888"/>
    <lineage>
        <taxon>Eukaryota</taxon>
        <taxon>Metazoa</taxon>
        <taxon>Ecdysozoa</taxon>
        <taxon>Nematoda</taxon>
        <taxon>Enoplea</taxon>
        <taxon>Dorylaimia</taxon>
        <taxon>Trichinellida</taxon>
        <taxon>Trichuridae</taxon>
        <taxon>Trichuris</taxon>
    </lineage>
</organism>
<dbReference type="GO" id="GO:0000014">
    <property type="term" value="F:single-stranded DNA endodeoxyribonuclease activity"/>
    <property type="evidence" value="ECO:0007669"/>
    <property type="project" value="TreeGrafter"/>
</dbReference>
<dbReference type="GO" id="GO:0005634">
    <property type="term" value="C:nucleus"/>
    <property type="evidence" value="ECO:0007669"/>
    <property type="project" value="TreeGrafter"/>
</dbReference>
<gene>
    <name evidence="1" type="ORF">M514_02812</name>
</gene>
<dbReference type="GO" id="GO:0000729">
    <property type="term" value="P:DNA double-strand break processing"/>
    <property type="evidence" value="ECO:0007669"/>
    <property type="project" value="TreeGrafter"/>
</dbReference>
<dbReference type="GO" id="GO:0046975">
    <property type="term" value="F:histone H3K36 methyltransferase activity"/>
    <property type="evidence" value="ECO:0007669"/>
    <property type="project" value="TreeGrafter"/>
</dbReference>
<dbReference type="PANTHER" id="PTHR46060">
    <property type="entry name" value="MARINER MOS1 TRANSPOSASE-LIKE PROTEIN"/>
    <property type="match status" value="1"/>
</dbReference>
<dbReference type="EMBL" id="KL367566">
    <property type="protein sequence ID" value="KFD63762.1"/>
    <property type="molecule type" value="Genomic_DNA"/>
</dbReference>
<dbReference type="InterPro" id="IPR036397">
    <property type="entry name" value="RNaseH_sf"/>
</dbReference>
<dbReference type="Pfam" id="PF01359">
    <property type="entry name" value="Transposase_1"/>
    <property type="match status" value="1"/>
</dbReference>
<dbReference type="GO" id="GO:0006303">
    <property type="term" value="P:double-strand break repair via nonhomologous end joining"/>
    <property type="evidence" value="ECO:0007669"/>
    <property type="project" value="TreeGrafter"/>
</dbReference>